<dbReference type="RefSeq" id="WP_404616033.1">
    <property type="nucleotide sequence ID" value="NZ_JADIKK010000008.1"/>
</dbReference>
<accession>A0ABW8JA54</accession>
<dbReference type="InterPro" id="IPR029018">
    <property type="entry name" value="Hex-like_dom2"/>
</dbReference>
<evidence type="ECO:0000259" key="6">
    <source>
        <dbReference type="Pfam" id="PF12972"/>
    </source>
</evidence>
<dbReference type="Gene3D" id="3.20.20.80">
    <property type="entry name" value="Glycosidases"/>
    <property type="match status" value="1"/>
</dbReference>
<dbReference type="PANTHER" id="PTHR12872:SF1">
    <property type="entry name" value="ALPHA-N-ACETYLGLUCOSAMINIDASE"/>
    <property type="match status" value="1"/>
</dbReference>
<dbReference type="InterPro" id="IPR007781">
    <property type="entry name" value="NAGLU"/>
</dbReference>
<dbReference type="Gene3D" id="1.20.120.670">
    <property type="entry name" value="N-acetyl-b-d-glucoasminidase"/>
    <property type="match status" value="1"/>
</dbReference>
<dbReference type="PANTHER" id="PTHR12872">
    <property type="entry name" value="ALPHA-N-ACETYLGLUCOSAMINIDASE"/>
    <property type="match status" value="1"/>
</dbReference>
<dbReference type="Pfam" id="PF05089">
    <property type="entry name" value="NAGLU"/>
    <property type="match status" value="1"/>
</dbReference>
<keyword evidence="3" id="KW-1133">Transmembrane helix</keyword>
<dbReference type="Pfam" id="PF12972">
    <property type="entry name" value="NAGLU_C"/>
    <property type="match status" value="1"/>
</dbReference>
<name>A0ABW8JA54_9GAMM</name>
<dbReference type="Pfam" id="PF12971">
    <property type="entry name" value="NAGLU_N"/>
    <property type="match status" value="1"/>
</dbReference>
<dbReference type="EMBL" id="JADIKK010000008">
    <property type="protein sequence ID" value="MFK2879192.1"/>
    <property type="molecule type" value="Genomic_DNA"/>
</dbReference>
<dbReference type="InterPro" id="IPR024732">
    <property type="entry name" value="NAGLU_C"/>
</dbReference>
<evidence type="ECO:0000313" key="8">
    <source>
        <dbReference type="Proteomes" id="UP001620339"/>
    </source>
</evidence>
<feature type="transmembrane region" description="Helical" evidence="3">
    <location>
        <begin position="30"/>
        <end position="50"/>
    </location>
</feature>
<feature type="domain" description="Alpha-N-acetylglucosaminidase N-terminal" evidence="5">
    <location>
        <begin position="83"/>
        <end position="162"/>
    </location>
</feature>
<keyword evidence="1" id="KW-0378">Hydrolase</keyword>
<proteinExistence type="predicted"/>
<reference evidence="7 8" key="1">
    <citation type="submission" date="2020-10" db="EMBL/GenBank/DDBJ databases">
        <title>Phylogeny of dyella-like bacteria.</title>
        <authorList>
            <person name="Fu J."/>
        </authorList>
    </citation>
    <scope>NUCLEOTIDE SEQUENCE [LARGE SCALE GENOMIC DNA]</scope>
    <source>
        <strain evidence="7 8">KACC 19113</strain>
    </source>
</reference>
<evidence type="ECO:0000256" key="1">
    <source>
        <dbReference type="ARBA" id="ARBA00022801"/>
    </source>
</evidence>
<protein>
    <submittedName>
        <fullName evidence="7">Alpha-N-acetylglucosaminidase</fullName>
    </submittedName>
</protein>
<keyword evidence="8" id="KW-1185">Reference proteome</keyword>
<evidence type="ECO:0000259" key="4">
    <source>
        <dbReference type="Pfam" id="PF05089"/>
    </source>
</evidence>
<sequence length="776" mass="87298">MLEPKRRYLLTGRGGDEQPTHPRSAKLHRFAGVALAPALALACALFFGFVPPTRAWEAAGNDDHVPRAAAKLAPAQDAAVLEAQGVIAREFGQEALRNVQLDLIKSADQNDVFEYEATKGRLTVHGSSAVALCSGFYQYIKRNHLGIASWSGNRLDLAHGWPDAALERESSPYRYRYYLNVVTYGYTMPYWTWDRWQREIDWMALHGINMPLSLVATEAIGERVWKKLGLTQKEIDAYYTGPAYLPWERMGNIAGLDGPLAPDWNKSQIALEHKILDRERALGMYPVVQGFAGFVPTQLDRLHPGIKLSSMAWAGFSKQYRNHILPPDSPLFSKIGSLTIKEWEAEFGKVRFFLSDSFNEMHIPASTEAAKDALLKRYGAAIYRSIRDGDPDAVWVMQGWMFGYMRDVWTKDSLRSLLSDVPDDKMLILDEAMDYNANFWRNGMDRDVYDGFWGKQWIGGYIPNMGGKTAFTGVLDFYAHAGSDALASKNRGNLVGLGMAPEGIENNEVIYELISDTFWQSGPVDLDAWIANYSFARYGAQDDDIAKAWHLLIESSYGSFVDHPRFIWQLEPGSSRSSISPDEKVIEAAEHFLAASGRLKANPLYRDDAIEVVAMAAGIRADQLIKQATKLYEAHDFSRGRASADRAFAILGDLDRLLASHPNLQLKNWVDSARAYGATPSEKDHDERDAKMLITLWGRNGEIDDYSSRMWSGLIGGYYIPRWRMYFENLAGAHNDIRAWEKQWVRSAAVDQPQPFPDPMEAAGNILAHLRDKTPE</sequence>
<comment type="caution">
    <text evidence="7">The sequence shown here is derived from an EMBL/GenBank/DDBJ whole genome shotgun (WGS) entry which is preliminary data.</text>
</comment>
<evidence type="ECO:0000313" key="7">
    <source>
        <dbReference type="EMBL" id="MFK2879192.1"/>
    </source>
</evidence>
<feature type="domain" description="Alpha-N-acetylglucosaminidase tim-barrel" evidence="4">
    <location>
        <begin position="176"/>
        <end position="520"/>
    </location>
</feature>
<dbReference type="Gene3D" id="3.30.379.10">
    <property type="entry name" value="Chitobiase/beta-hexosaminidase domain 2-like"/>
    <property type="match status" value="1"/>
</dbReference>
<dbReference type="Proteomes" id="UP001620339">
    <property type="component" value="Unassembled WGS sequence"/>
</dbReference>
<dbReference type="InterPro" id="IPR024240">
    <property type="entry name" value="NAGLU_N"/>
</dbReference>
<dbReference type="InterPro" id="IPR024733">
    <property type="entry name" value="NAGLU_tim-barrel"/>
</dbReference>
<keyword evidence="3" id="KW-0812">Transmembrane</keyword>
<keyword evidence="3" id="KW-0472">Membrane</keyword>
<evidence type="ECO:0000256" key="2">
    <source>
        <dbReference type="SAM" id="MobiDB-lite"/>
    </source>
</evidence>
<feature type="region of interest" description="Disordered" evidence="2">
    <location>
        <begin position="1"/>
        <end position="23"/>
    </location>
</feature>
<feature type="domain" description="Alpha-N-acetylglucosaminidase C-terminal" evidence="6">
    <location>
        <begin position="529"/>
        <end position="764"/>
    </location>
</feature>
<gene>
    <name evidence="7" type="ORF">ISP25_19145</name>
</gene>
<organism evidence="7 8">
    <name type="scientific">Rhodanobacter hydrolyticus</name>
    <dbReference type="NCBI Taxonomy" id="2250595"/>
    <lineage>
        <taxon>Bacteria</taxon>
        <taxon>Pseudomonadati</taxon>
        <taxon>Pseudomonadota</taxon>
        <taxon>Gammaproteobacteria</taxon>
        <taxon>Lysobacterales</taxon>
        <taxon>Rhodanobacteraceae</taxon>
        <taxon>Rhodanobacter</taxon>
    </lineage>
</organism>
<evidence type="ECO:0000259" key="5">
    <source>
        <dbReference type="Pfam" id="PF12971"/>
    </source>
</evidence>
<evidence type="ECO:0000256" key="3">
    <source>
        <dbReference type="SAM" id="Phobius"/>
    </source>
</evidence>